<accession>A0ABW5X0C4</accession>
<dbReference type="PANTHER" id="PTHR43861:SF3">
    <property type="entry name" value="PUTATIVE (AFU_ORTHOLOGUE AFUA_2G14390)-RELATED"/>
    <property type="match status" value="1"/>
</dbReference>
<evidence type="ECO:0000313" key="2">
    <source>
        <dbReference type="EMBL" id="MFD2831239.1"/>
    </source>
</evidence>
<organism evidence="2 3">
    <name type="scientific">Corticicoccus populi</name>
    <dbReference type="NCBI Taxonomy" id="1812821"/>
    <lineage>
        <taxon>Bacteria</taxon>
        <taxon>Bacillati</taxon>
        <taxon>Bacillota</taxon>
        <taxon>Bacilli</taxon>
        <taxon>Bacillales</taxon>
        <taxon>Staphylococcaceae</taxon>
        <taxon>Corticicoccus</taxon>
    </lineage>
</organism>
<dbReference type="EMBL" id="JBHUOQ010000004">
    <property type="protein sequence ID" value="MFD2831239.1"/>
    <property type="molecule type" value="Genomic_DNA"/>
</dbReference>
<dbReference type="RefSeq" id="WP_377775261.1">
    <property type="nucleotide sequence ID" value="NZ_JBHUOQ010000004.1"/>
</dbReference>
<dbReference type="SUPFAM" id="SSF53335">
    <property type="entry name" value="S-adenosyl-L-methionine-dependent methyltransferases"/>
    <property type="match status" value="1"/>
</dbReference>
<dbReference type="Pfam" id="PF13489">
    <property type="entry name" value="Methyltransf_23"/>
    <property type="match status" value="1"/>
</dbReference>
<proteinExistence type="predicted"/>
<comment type="caution">
    <text evidence="2">The sequence shown here is derived from an EMBL/GenBank/DDBJ whole genome shotgun (WGS) entry which is preliminary data.</text>
</comment>
<dbReference type="Proteomes" id="UP001597519">
    <property type="component" value="Unassembled WGS sequence"/>
</dbReference>
<keyword evidence="1" id="KW-0808">Transferase</keyword>
<gene>
    <name evidence="2" type="ORF">ACFSX4_12260</name>
</gene>
<keyword evidence="3" id="KW-1185">Reference proteome</keyword>
<protein>
    <submittedName>
        <fullName evidence="2">Class I SAM-dependent DNA methyltransferase</fullName>
    </submittedName>
</protein>
<sequence length="198" mass="22281">MNNTFNNMAEKYDTKDRKALADVITGEIVKVLNHTHYSSLIDYGGVTGLVGLELADYFETGVLIDASPEMINIARQKITSQNINHFEAEVLNLSDEDHLNVQADVIVLSLVLIHVPDFKHLLKQLSRNLNTDGRFIIVDFDKNPRVTHPKVHNGFNETELNDALTEAGLTPLERRTFHHGKNIFVKEDASLFISTSTK</sequence>
<name>A0ABW5X0C4_9STAP</name>
<dbReference type="InterPro" id="IPR029063">
    <property type="entry name" value="SAM-dependent_MTases_sf"/>
</dbReference>
<dbReference type="CDD" id="cd02440">
    <property type="entry name" value="AdoMet_MTases"/>
    <property type="match status" value="1"/>
</dbReference>
<reference evidence="3" key="1">
    <citation type="journal article" date="2019" name="Int. J. Syst. Evol. Microbiol.">
        <title>The Global Catalogue of Microorganisms (GCM) 10K type strain sequencing project: providing services to taxonomists for standard genome sequencing and annotation.</title>
        <authorList>
            <consortium name="The Broad Institute Genomics Platform"/>
            <consortium name="The Broad Institute Genome Sequencing Center for Infectious Disease"/>
            <person name="Wu L."/>
            <person name="Ma J."/>
        </authorList>
    </citation>
    <scope>NUCLEOTIDE SEQUENCE [LARGE SCALE GENOMIC DNA]</scope>
    <source>
        <strain evidence="3">KCTC 33575</strain>
    </source>
</reference>
<dbReference type="PANTHER" id="PTHR43861">
    <property type="entry name" value="TRANS-ACONITATE 2-METHYLTRANSFERASE-RELATED"/>
    <property type="match status" value="1"/>
</dbReference>
<dbReference type="GO" id="GO:0008168">
    <property type="term" value="F:methyltransferase activity"/>
    <property type="evidence" value="ECO:0007669"/>
    <property type="project" value="UniProtKB-KW"/>
</dbReference>
<evidence type="ECO:0000313" key="3">
    <source>
        <dbReference type="Proteomes" id="UP001597519"/>
    </source>
</evidence>
<dbReference type="Gene3D" id="3.40.50.150">
    <property type="entry name" value="Vaccinia Virus protein VP39"/>
    <property type="match status" value="1"/>
</dbReference>
<keyword evidence="2" id="KW-0489">Methyltransferase</keyword>
<dbReference type="GO" id="GO:0032259">
    <property type="term" value="P:methylation"/>
    <property type="evidence" value="ECO:0007669"/>
    <property type="project" value="UniProtKB-KW"/>
</dbReference>
<evidence type="ECO:0000256" key="1">
    <source>
        <dbReference type="ARBA" id="ARBA00022679"/>
    </source>
</evidence>